<evidence type="ECO:0000313" key="5">
    <source>
        <dbReference type="RefSeq" id="XP_029282623.1"/>
    </source>
</evidence>
<dbReference type="GO" id="GO:0017158">
    <property type="term" value="P:regulation of calcium ion-dependent exocytosis"/>
    <property type="evidence" value="ECO:0007669"/>
    <property type="project" value="TreeGrafter"/>
</dbReference>
<dbReference type="Proteomes" id="UP000504630">
    <property type="component" value="Unplaced"/>
</dbReference>
<dbReference type="GeneID" id="115004996"/>
<dbReference type="GO" id="GO:0061669">
    <property type="term" value="P:spontaneous neurotransmitter secretion"/>
    <property type="evidence" value="ECO:0007669"/>
    <property type="project" value="TreeGrafter"/>
</dbReference>
<sequence>MEAQQHQDTLSRSRLELQGLNRIMDDNMDSDTTLGTLDFSLQYDQENNALHCTINKAKGLKPMDHNGLSDPYVKLHLLPGASKANKLRTKTLHNTLNPVWSETLTYYGITDEDMVRKTLRYSDVYVPCAQNGEEERMMGKWGRTPENKKQEGRNDEWRNKKKRNERKANKCQKRKDIGKVMKAMEEMEGRRK</sequence>
<organism evidence="4 5">
    <name type="scientific">Cottoperca gobio</name>
    <name type="common">Frogmouth</name>
    <name type="synonym">Aphritis gobio</name>
    <dbReference type="NCBI Taxonomy" id="56716"/>
    <lineage>
        <taxon>Eukaryota</taxon>
        <taxon>Metazoa</taxon>
        <taxon>Chordata</taxon>
        <taxon>Craniata</taxon>
        <taxon>Vertebrata</taxon>
        <taxon>Euteleostomi</taxon>
        <taxon>Actinopterygii</taxon>
        <taxon>Neopterygii</taxon>
        <taxon>Teleostei</taxon>
        <taxon>Neoteleostei</taxon>
        <taxon>Acanthomorphata</taxon>
        <taxon>Eupercaria</taxon>
        <taxon>Perciformes</taxon>
        <taxon>Notothenioidei</taxon>
        <taxon>Bovichtidae</taxon>
        <taxon>Cottoperca</taxon>
    </lineage>
</organism>
<feature type="compositionally biased region" description="Basic and acidic residues" evidence="2">
    <location>
        <begin position="174"/>
        <end position="192"/>
    </location>
</feature>
<evidence type="ECO:0000256" key="2">
    <source>
        <dbReference type="SAM" id="MobiDB-lite"/>
    </source>
</evidence>
<dbReference type="RefSeq" id="XP_029282623.1">
    <property type="nucleotide sequence ID" value="XM_029426763.1"/>
</dbReference>
<evidence type="ECO:0000259" key="3">
    <source>
        <dbReference type="PROSITE" id="PS50004"/>
    </source>
</evidence>
<dbReference type="AlphaFoldDB" id="A0A6J2P9B1"/>
<dbReference type="PROSITE" id="PS50004">
    <property type="entry name" value="C2"/>
    <property type="match status" value="1"/>
</dbReference>
<dbReference type="Pfam" id="PF00168">
    <property type="entry name" value="C2"/>
    <property type="match status" value="1"/>
</dbReference>
<dbReference type="GO" id="GO:0098793">
    <property type="term" value="C:presynapse"/>
    <property type="evidence" value="ECO:0007669"/>
    <property type="project" value="GOC"/>
</dbReference>
<keyword evidence="1" id="KW-0479">Metal-binding</keyword>
<keyword evidence="4" id="KW-1185">Reference proteome</keyword>
<dbReference type="Gene3D" id="2.60.40.150">
    <property type="entry name" value="C2 domain"/>
    <property type="match status" value="1"/>
</dbReference>
<dbReference type="InParanoid" id="A0A6J2P9B1"/>
<feature type="compositionally biased region" description="Basic and acidic residues" evidence="2">
    <location>
        <begin position="137"/>
        <end position="158"/>
    </location>
</feature>
<gene>
    <name evidence="5" type="primary">LOC115004996</name>
</gene>
<dbReference type="GO" id="GO:0046872">
    <property type="term" value="F:metal ion binding"/>
    <property type="evidence" value="ECO:0007669"/>
    <property type="project" value="UniProtKB-KW"/>
</dbReference>
<dbReference type="PRINTS" id="PR00360">
    <property type="entry name" value="C2DOMAIN"/>
</dbReference>
<accession>A0A6J2P9B1</accession>
<dbReference type="SUPFAM" id="SSF49562">
    <property type="entry name" value="C2 domain (Calcium/lipid-binding domain, CaLB)"/>
    <property type="match status" value="1"/>
</dbReference>
<dbReference type="GO" id="GO:0006887">
    <property type="term" value="P:exocytosis"/>
    <property type="evidence" value="ECO:0007669"/>
    <property type="project" value="TreeGrafter"/>
</dbReference>
<name>A0A6J2P9B1_COTGO</name>
<feature type="domain" description="C2" evidence="3">
    <location>
        <begin position="33"/>
        <end position="158"/>
    </location>
</feature>
<dbReference type="OrthoDB" id="270970at2759"/>
<dbReference type="KEGG" id="cgob:115004996"/>
<protein>
    <submittedName>
        <fullName evidence="5">Double C2-like domain-containing protein beta</fullName>
    </submittedName>
</protein>
<dbReference type="InterPro" id="IPR043566">
    <property type="entry name" value="Rabphilin/DOC2/Noc2"/>
</dbReference>
<evidence type="ECO:0000313" key="4">
    <source>
        <dbReference type="Proteomes" id="UP000504630"/>
    </source>
</evidence>
<reference evidence="5" key="1">
    <citation type="submission" date="2025-08" db="UniProtKB">
        <authorList>
            <consortium name="RefSeq"/>
        </authorList>
    </citation>
    <scope>IDENTIFICATION</scope>
</reference>
<dbReference type="PANTHER" id="PTHR45729:SF9">
    <property type="entry name" value="DOUBLE C2-LIKE DOMAIN-CONTAINING PROTEIN BETA"/>
    <property type="match status" value="1"/>
</dbReference>
<dbReference type="SMART" id="SM00239">
    <property type="entry name" value="C2"/>
    <property type="match status" value="1"/>
</dbReference>
<feature type="compositionally biased region" description="Basic residues" evidence="2">
    <location>
        <begin position="159"/>
        <end position="173"/>
    </location>
</feature>
<proteinExistence type="predicted"/>
<dbReference type="InterPro" id="IPR035892">
    <property type="entry name" value="C2_domain_sf"/>
</dbReference>
<feature type="region of interest" description="Disordered" evidence="2">
    <location>
        <begin position="137"/>
        <end position="192"/>
    </location>
</feature>
<dbReference type="InterPro" id="IPR000008">
    <property type="entry name" value="C2_dom"/>
</dbReference>
<evidence type="ECO:0000256" key="1">
    <source>
        <dbReference type="ARBA" id="ARBA00022723"/>
    </source>
</evidence>
<dbReference type="PANTHER" id="PTHR45729">
    <property type="entry name" value="RABPHILIN, ISOFORM A"/>
    <property type="match status" value="1"/>
</dbReference>